<dbReference type="AlphaFoldDB" id="A0A921G0N7"/>
<evidence type="ECO:0000313" key="4">
    <source>
        <dbReference type="Proteomes" id="UP000698173"/>
    </source>
</evidence>
<sequence length="633" mass="72440">MVKMNRFIQFNDETVDAKTLLLYERLGRALADAPFIELTERKLLEFRPKEGIISMSVFWRHRSDEVVHAGRLSDIYLLTAGYWKRFSVNAWINFTHTSSLHPLRKFASELLLMLEEFRLIDTITKERPGTASAFDIRRDAYLYFHRNALSSNMKKSFLADAMLNQLFISLHEGLLTETSIDWAPIDYGLIQSVLQHAYDSKNTADNTFIANRIVSILEHSIDRDLVHQYYSAGDSMTEENTVFHYHDGMSDAEKGEEGPKETIEEVFRSWHRESESEAGVHLEFELEHGRSGKSDANDATPGNEDAEIEETGSGGSEGNDSDRWTDDDSDKSDKREQKMKAGKIFGKEHVNVVYEEQRIEAVDKVENRQKLTIWRDEQKPYVRSFVEEMKKRIDLKQDSKREHLMKGRLSSKLTTMVIDERPKPFYTKNAPSVNLDAVFGLLVDGSASMIDKLDETKQAVLLFHDVLRQLGVSHEISSYYEDANHATKEVQPNIFGLMHTFIDRNKDNGLSILSFEANEDNRDGFAIRWMASQLEARPEKHKFLLVFSDGEPSAFGYDRNGIIDTAEAVMETEKKGISIIHLFLSTEEPTADQKALFSMIFGNKTASSNSVDSFTDQTLRILRKLLAIVIRNT</sequence>
<feature type="domain" description="VWFA" evidence="2">
    <location>
        <begin position="436"/>
        <end position="619"/>
    </location>
</feature>
<dbReference type="Gene3D" id="3.40.50.410">
    <property type="entry name" value="von Willebrand factor, type A domain"/>
    <property type="match status" value="1"/>
</dbReference>
<organism evidence="3 4">
    <name type="scientific">Sporosarcina psychrophila</name>
    <name type="common">Bacillus psychrophilus</name>
    <dbReference type="NCBI Taxonomy" id="1476"/>
    <lineage>
        <taxon>Bacteria</taxon>
        <taxon>Bacillati</taxon>
        <taxon>Bacillota</taxon>
        <taxon>Bacilli</taxon>
        <taxon>Bacillales</taxon>
        <taxon>Caryophanaceae</taxon>
        <taxon>Sporosarcina</taxon>
    </lineage>
</organism>
<evidence type="ECO:0000313" key="3">
    <source>
        <dbReference type="EMBL" id="HJF32601.1"/>
    </source>
</evidence>
<dbReference type="CDD" id="cd01454">
    <property type="entry name" value="vWA_norD_type"/>
    <property type="match status" value="1"/>
</dbReference>
<dbReference type="PANTHER" id="PTHR41248">
    <property type="entry name" value="NORD PROTEIN"/>
    <property type="match status" value="1"/>
</dbReference>
<feature type="compositionally biased region" description="Basic and acidic residues" evidence="1">
    <location>
        <begin position="320"/>
        <end position="342"/>
    </location>
</feature>
<comment type="caution">
    <text evidence="3">The sequence shown here is derived from an EMBL/GenBank/DDBJ whole genome shotgun (WGS) entry which is preliminary data.</text>
</comment>
<gene>
    <name evidence="3" type="ORF">K8V56_12610</name>
</gene>
<evidence type="ECO:0000256" key="1">
    <source>
        <dbReference type="SAM" id="MobiDB-lite"/>
    </source>
</evidence>
<feature type="compositionally biased region" description="Basic and acidic residues" evidence="1">
    <location>
        <begin position="286"/>
        <end position="296"/>
    </location>
</feature>
<dbReference type="Proteomes" id="UP000698173">
    <property type="component" value="Unassembled WGS sequence"/>
</dbReference>
<reference evidence="3" key="1">
    <citation type="journal article" date="2021" name="PeerJ">
        <title>Extensive microbial diversity within the chicken gut microbiome revealed by metagenomics and culture.</title>
        <authorList>
            <person name="Gilroy R."/>
            <person name="Ravi A."/>
            <person name="Getino M."/>
            <person name="Pursley I."/>
            <person name="Horton D.L."/>
            <person name="Alikhan N.F."/>
            <person name="Baker D."/>
            <person name="Gharbi K."/>
            <person name="Hall N."/>
            <person name="Watson M."/>
            <person name="Adriaenssens E.M."/>
            <person name="Foster-Nyarko E."/>
            <person name="Jarju S."/>
            <person name="Secka A."/>
            <person name="Antonio M."/>
            <person name="Oren A."/>
            <person name="Chaudhuri R.R."/>
            <person name="La Ragione R."/>
            <person name="Hildebrand F."/>
            <person name="Pallen M.J."/>
        </authorList>
    </citation>
    <scope>NUCLEOTIDE SEQUENCE</scope>
    <source>
        <strain evidence="3">CHK171-7178</strain>
    </source>
</reference>
<dbReference type="InterPro" id="IPR036465">
    <property type="entry name" value="vWFA_dom_sf"/>
</dbReference>
<dbReference type="SMART" id="SM00327">
    <property type="entry name" value="VWA"/>
    <property type="match status" value="1"/>
</dbReference>
<dbReference type="PANTHER" id="PTHR41248:SF1">
    <property type="entry name" value="NORD PROTEIN"/>
    <property type="match status" value="1"/>
</dbReference>
<dbReference type="InterPro" id="IPR002035">
    <property type="entry name" value="VWF_A"/>
</dbReference>
<feature type="region of interest" description="Disordered" evidence="1">
    <location>
        <begin position="286"/>
        <end position="342"/>
    </location>
</feature>
<accession>A0A921G0N7</accession>
<protein>
    <recommendedName>
        <fullName evidence="2">VWFA domain-containing protein</fullName>
    </recommendedName>
</protein>
<reference evidence="3" key="2">
    <citation type="submission" date="2021-09" db="EMBL/GenBank/DDBJ databases">
        <authorList>
            <person name="Gilroy R."/>
        </authorList>
    </citation>
    <scope>NUCLEOTIDE SEQUENCE</scope>
    <source>
        <strain evidence="3">CHK171-7178</strain>
    </source>
</reference>
<dbReference type="SUPFAM" id="SSF53300">
    <property type="entry name" value="vWA-like"/>
    <property type="match status" value="1"/>
</dbReference>
<proteinExistence type="predicted"/>
<evidence type="ECO:0000259" key="2">
    <source>
        <dbReference type="SMART" id="SM00327"/>
    </source>
</evidence>
<name>A0A921G0N7_SPOPS</name>
<dbReference type="EMBL" id="DYWT01000202">
    <property type="protein sequence ID" value="HJF32601.1"/>
    <property type="molecule type" value="Genomic_DNA"/>
</dbReference>
<dbReference type="InterPro" id="IPR051928">
    <property type="entry name" value="NorD/CobT"/>
</dbReference>